<keyword evidence="8" id="KW-1207">Sterol metabolism</keyword>
<comment type="caution">
    <text evidence="18">The sequence shown here is derived from an EMBL/GenBank/DDBJ whole genome shotgun (WGS) entry which is preliminary data.</text>
</comment>
<dbReference type="PROSITE" id="PS51318">
    <property type="entry name" value="TAT"/>
    <property type="match status" value="1"/>
</dbReference>
<evidence type="ECO:0000256" key="5">
    <source>
        <dbReference type="ARBA" id="ARBA00022827"/>
    </source>
</evidence>
<dbReference type="Proteomes" id="UP000647836">
    <property type="component" value="Unassembled WGS sequence"/>
</dbReference>
<accession>A0ABR9U2C1</accession>
<evidence type="ECO:0000259" key="16">
    <source>
        <dbReference type="Pfam" id="PF00732"/>
    </source>
</evidence>
<feature type="domain" description="Glucose-methanol-choline oxidoreductase C-terminal" evidence="17">
    <location>
        <begin position="455"/>
        <end position="511"/>
    </location>
</feature>
<dbReference type="PANTHER" id="PTHR47470">
    <property type="entry name" value="CHOLESTEROL OXIDASE"/>
    <property type="match status" value="1"/>
</dbReference>
<evidence type="ECO:0000256" key="11">
    <source>
        <dbReference type="ARBA" id="ARBA00038856"/>
    </source>
</evidence>
<keyword evidence="7" id="KW-0443">Lipid metabolism</keyword>
<dbReference type="Gene3D" id="3.30.410.10">
    <property type="entry name" value="Cholesterol Oxidase, domain 2"/>
    <property type="match status" value="1"/>
</dbReference>
<evidence type="ECO:0000256" key="13">
    <source>
        <dbReference type="ARBA" id="ARBA00049723"/>
    </source>
</evidence>
<comment type="pathway">
    <text evidence="12">Steroid metabolism; cholesterol degradation.</text>
</comment>
<feature type="domain" description="Glucose-methanol-choline oxidoreductase N-terminal" evidence="16">
    <location>
        <begin position="128"/>
        <end position="340"/>
    </location>
</feature>
<keyword evidence="10" id="KW-0413">Isomerase</keyword>
<comment type="similarity">
    <text evidence="2">Belongs to the GMC oxidoreductase family.</text>
</comment>
<keyword evidence="3" id="KW-0153">Cholesterol metabolism</keyword>
<organism evidence="18 19">
    <name type="scientific">Nostoc cf. edaphicum LEGE 07299</name>
    <dbReference type="NCBI Taxonomy" id="2777974"/>
    <lineage>
        <taxon>Bacteria</taxon>
        <taxon>Bacillati</taxon>
        <taxon>Cyanobacteriota</taxon>
        <taxon>Cyanophyceae</taxon>
        <taxon>Nostocales</taxon>
        <taxon>Nostocaceae</taxon>
        <taxon>Nostoc</taxon>
    </lineage>
</organism>
<evidence type="ECO:0000259" key="17">
    <source>
        <dbReference type="Pfam" id="PF05199"/>
    </source>
</evidence>
<evidence type="ECO:0000313" key="18">
    <source>
        <dbReference type="EMBL" id="MBE9106804.1"/>
    </source>
</evidence>
<evidence type="ECO:0000256" key="7">
    <source>
        <dbReference type="ARBA" id="ARBA00023098"/>
    </source>
</evidence>
<name>A0ABR9U2C1_9NOSO</name>
<dbReference type="PANTHER" id="PTHR47470:SF1">
    <property type="entry name" value="FAD-DEPENDENT OXIDOREDUCTASE 2 FAD BINDING DOMAIN-CONTAINING PROTEIN"/>
    <property type="match status" value="1"/>
</dbReference>
<dbReference type="RefSeq" id="WP_194046142.1">
    <property type="nucleotide sequence ID" value="NZ_JADEXF010000643.1"/>
</dbReference>
<evidence type="ECO:0000256" key="12">
    <source>
        <dbReference type="ARBA" id="ARBA00049645"/>
    </source>
</evidence>
<dbReference type="InterPro" id="IPR052542">
    <property type="entry name" value="Cholesterol_Oxidase"/>
</dbReference>
<dbReference type="SUPFAM" id="SSF51905">
    <property type="entry name" value="FAD/NAD(P)-binding domain"/>
    <property type="match status" value="1"/>
</dbReference>
<evidence type="ECO:0000256" key="4">
    <source>
        <dbReference type="ARBA" id="ARBA00022630"/>
    </source>
</evidence>
<evidence type="ECO:0000313" key="19">
    <source>
        <dbReference type="Proteomes" id="UP000647836"/>
    </source>
</evidence>
<evidence type="ECO:0000256" key="9">
    <source>
        <dbReference type="ARBA" id="ARBA00023221"/>
    </source>
</evidence>
<evidence type="ECO:0000256" key="8">
    <source>
        <dbReference type="ARBA" id="ARBA00023166"/>
    </source>
</evidence>
<sequence>MVHKSFSRRHFLQGATLFSASVATSVLTSSRTGATIGDEYSEAVVIGSGYGGAVAALRLGQAGIQTLVLERGRRWEIPSQNNQDVFATYRKPDGRGAWLSSTTLFGDSVDTYTGVLETLREYGANPLCGAGVGGGSLVNNGGVVVPKSRYVFYQVFPRSIDYDELVDVYFNRVRKILEPSPIPADVLATKYYESTRLFQQHASRAGFANYLIDLAVDWNAVRDEIAGTKVASASIGEIWFGCNSGAKKSLDRNYIPLAEQTKYVEIMPLCVVTAISQLPNEKLYRVSYNRINTSGKILETKTVTCRYLFLAAGSIGTSKLLVKAKATGKLPKLNDHVGKNWGTNGDTVGHRSNLPPIKDQGGFAGAILEHYDNPISPIILMNYPQWNNPIGSQECLGMGIPEAKGVFKYDASTDSVNLYWPSYLDSNKQHIDATKLTYKILDDANFKDGKQPSTEFVYQNVAHPSGGATIGKACDQYGRVFGYKGLYVVDGALLPGSAGGANPFLTIAGLAERAMDKIIPKIKHGGW</sequence>
<dbReference type="EMBL" id="JADEXF010000643">
    <property type="protein sequence ID" value="MBE9106804.1"/>
    <property type="molecule type" value="Genomic_DNA"/>
</dbReference>
<dbReference type="InterPro" id="IPR006311">
    <property type="entry name" value="TAT_signal"/>
</dbReference>
<dbReference type="InterPro" id="IPR036188">
    <property type="entry name" value="FAD/NAD-bd_sf"/>
</dbReference>
<dbReference type="SUPFAM" id="SSF54373">
    <property type="entry name" value="FAD-linked reductases, C-terminal domain"/>
    <property type="match status" value="1"/>
</dbReference>
<evidence type="ECO:0000256" key="14">
    <source>
        <dbReference type="ARBA" id="ARBA00049744"/>
    </source>
</evidence>
<keyword evidence="4" id="KW-0285">Flavoprotein</keyword>
<reference evidence="18 19" key="1">
    <citation type="submission" date="2020-10" db="EMBL/GenBank/DDBJ databases">
        <authorList>
            <person name="Castelo-Branco R."/>
            <person name="Eusebio N."/>
            <person name="Adriana R."/>
            <person name="Vieira A."/>
            <person name="Brugerolle De Fraissinette N."/>
            <person name="Rezende De Castro R."/>
            <person name="Schneider M.P."/>
            <person name="Vasconcelos V."/>
            <person name="Leao P.N."/>
        </authorList>
    </citation>
    <scope>NUCLEOTIDE SEQUENCE [LARGE SCALE GENOMIC DNA]</scope>
    <source>
        <strain evidence="18 19">LEGE 07299</strain>
    </source>
</reference>
<evidence type="ECO:0000256" key="15">
    <source>
        <dbReference type="ARBA" id="ARBA00049778"/>
    </source>
</evidence>
<proteinExistence type="inferred from homology"/>
<keyword evidence="9" id="KW-0753">Steroid metabolism</keyword>
<dbReference type="Pfam" id="PF05199">
    <property type="entry name" value="GMC_oxred_C"/>
    <property type="match status" value="1"/>
</dbReference>
<evidence type="ECO:0000256" key="3">
    <source>
        <dbReference type="ARBA" id="ARBA00022548"/>
    </source>
</evidence>
<dbReference type="EC" id="1.1.3.6" evidence="13"/>
<dbReference type="EC" id="5.3.3.1" evidence="11"/>
<dbReference type="InterPro" id="IPR007867">
    <property type="entry name" value="GMC_OxRtase_C"/>
</dbReference>
<evidence type="ECO:0000256" key="6">
    <source>
        <dbReference type="ARBA" id="ARBA00023002"/>
    </source>
</evidence>
<evidence type="ECO:0000256" key="2">
    <source>
        <dbReference type="ARBA" id="ARBA00010790"/>
    </source>
</evidence>
<evidence type="ECO:0000256" key="10">
    <source>
        <dbReference type="ARBA" id="ARBA00023235"/>
    </source>
</evidence>
<keyword evidence="5" id="KW-0274">FAD</keyword>
<keyword evidence="19" id="KW-1185">Reference proteome</keyword>
<dbReference type="InterPro" id="IPR000172">
    <property type="entry name" value="GMC_OxRdtase_N"/>
</dbReference>
<evidence type="ECO:0000256" key="1">
    <source>
        <dbReference type="ARBA" id="ARBA00001974"/>
    </source>
</evidence>
<protein>
    <recommendedName>
        <fullName evidence="14">Cholesterol oxidase</fullName>
        <ecNumber evidence="13">1.1.3.6</ecNumber>
        <ecNumber evidence="11">5.3.3.1</ecNumber>
    </recommendedName>
    <alternativeName>
        <fullName evidence="15">Cholesterol isomerase</fullName>
    </alternativeName>
</protein>
<gene>
    <name evidence="18" type="ORF">IQ229_18260</name>
</gene>
<keyword evidence="6" id="KW-0560">Oxidoreductase</keyword>
<comment type="cofactor">
    <cofactor evidence="1">
        <name>FAD</name>
        <dbReference type="ChEBI" id="CHEBI:57692"/>
    </cofactor>
</comment>
<dbReference type="Pfam" id="PF00732">
    <property type="entry name" value="GMC_oxred_N"/>
    <property type="match status" value="1"/>
</dbReference>
<dbReference type="Gene3D" id="3.50.50.60">
    <property type="entry name" value="FAD/NAD(P)-binding domain"/>
    <property type="match status" value="1"/>
</dbReference>